<keyword evidence="1" id="KW-0732">Signal</keyword>
<keyword evidence="3" id="KW-1185">Reference proteome</keyword>
<feature type="chain" id="PRO_5043488880" description="SH3b domain-containing protein" evidence="1">
    <location>
        <begin position="24"/>
        <end position="581"/>
    </location>
</feature>
<protein>
    <recommendedName>
        <fullName evidence="4">SH3b domain-containing protein</fullName>
    </recommendedName>
</protein>
<evidence type="ECO:0000256" key="1">
    <source>
        <dbReference type="SAM" id="SignalP"/>
    </source>
</evidence>
<reference evidence="2 3" key="1">
    <citation type="submission" date="2021-05" db="EMBL/GenBank/DDBJ databases">
        <title>Comparative genomic studies on the polysaccharide-degrading batcterial strains of the Flammeovirga genus.</title>
        <authorList>
            <person name="Zewei F."/>
            <person name="Zheng Z."/>
            <person name="Yu L."/>
            <person name="Ruyue G."/>
            <person name="Yanhong M."/>
            <person name="Yuanyuan C."/>
            <person name="Jingyan G."/>
            <person name="Wenjun H."/>
        </authorList>
    </citation>
    <scope>NUCLEOTIDE SEQUENCE [LARGE SCALE GENOMIC DNA]</scope>
    <source>
        <strain evidence="2 3">NBRC:100898</strain>
    </source>
</reference>
<evidence type="ECO:0008006" key="4">
    <source>
        <dbReference type="Google" id="ProtNLM"/>
    </source>
</evidence>
<evidence type="ECO:0000313" key="2">
    <source>
        <dbReference type="EMBL" id="QWG01446.1"/>
    </source>
</evidence>
<dbReference type="InterPro" id="IPR045748">
    <property type="entry name" value="DcaP"/>
</dbReference>
<name>A0AAX1N2B7_9BACT</name>
<sequence>MTSASIKYFFIFSLLLFTSSVSAQWMNAEVNKDVYLRDYADQNSRIIMSMEKGRQVLALPIGEEMYIRIWDFQTGKRGYAYRGFITLQDTLIKAEITELSNAGTLHRGGTTLHIENEHPQNINVEIDQIPYHLQPYQEITLRIKKGKHGLWISRDGAYPFWGNIELADSAEYVFKVGSVDETLTAHLTPIITTQDTVRMEYHHVDTVNVTPKVRIDTAKIVENKHPQDLERAKSKVGLRGFVQLNGIFDFNGLSDVDRFIPVEIPVGDMRNTTDRGFYLGARQSRIGFSSRIKAKTGYLNLYVEGDFAGGETNQMFFRLRQAYADYGYLTVGQTWSTFSDLEATPLTVDREGPNSSVLIRQGMIRYEKKVGEGDNEFAVSVETPTIGFSDSVYISERQPVPDVISRYKLTYKDGHFQIAGLFRVLSYNNNMNSISHNVGFGLNISGKRELGSEDNLLYFQGIFGKGISRYVRGFRNHNYDAFESPNGDIFIPQTAGGYLSLEHHWSKKLFSNITGGITWLQTAEWQPEDSYQASYYGSLNSYWFAFDRMQLGVGYIYGVRRNKNLEHGYASRLQMYIRYDI</sequence>
<evidence type="ECO:0000313" key="3">
    <source>
        <dbReference type="Proteomes" id="UP000678679"/>
    </source>
</evidence>
<dbReference type="RefSeq" id="WP_169662931.1">
    <property type="nucleotide sequence ID" value="NZ_CP076132.1"/>
</dbReference>
<dbReference type="KEGG" id="fya:KMW28_17535"/>
<proteinExistence type="predicted"/>
<organism evidence="2 3">
    <name type="scientific">Flammeovirga yaeyamensis</name>
    <dbReference type="NCBI Taxonomy" id="367791"/>
    <lineage>
        <taxon>Bacteria</taxon>
        <taxon>Pseudomonadati</taxon>
        <taxon>Bacteroidota</taxon>
        <taxon>Cytophagia</taxon>
        <taxon>Cytophagales</taxon>
        <taxon>Flammeovirgaceae</taxon>
        <taxon>Flammeovirga</taxon>
    </lineage>
</organism>
<accession>A0AAX1N2B7</accession>
<dbReference type="Pfam" id="PF19577">
    <property type="entry name" value="DcaP"/>
    <property type="match status" value="1"/>
</dbReference>
<gene>
    <name evidence="2" type="ORF">KMW28_17535</name>
</gene>
<dbReference type="AlphaFoldDB" id="A0AAX1N2B7"/>
<feature type="signal peptide" evidence="1">
    <location>
        <begin position="1"/>
        <end position="23"/>
    </location>
</feature>
<dbReference type="Proteomes" id="UP000678679">
    <property type="component" value="Chromosome 1"/>
</dbReference>
<dbReference type="EMBL" id="CP076132">
    <property type="protein sequence ID" value="QWG01446.1"/>
    <property type="molecule type" value="Genomic_DNA"/>
</dbReference>